<dbReference type="InterPro" id="IPR037069">
    <property type="entry name" value="AcylCoA_DH/ox_N_sf"/>
</dbReference>
<comment type="similarity">
    <text evidence="3 14">Belongs to the acyl-CoA dehydrogenase family.</text>
</comment>
<dbReference type="InterPro" id="IPR009100">
    <property type="entry name" value="AcylCoA_DH/oxidase_NM_dom_sf"/>
</dbReference>
<dbReference type="InterPro" id="IPR013786">
    <property type="entry name" value="AcylCoA_DH/ox_N"/>
</dbReference>
<dbReference type="PANTHER" id="PTHR43884">
    <property type="entry name" value="ACYL-COA DEHYDROGENASE"/>
    <property type="match status" value="1"/>
</dbReference>
<name>A0ABD0KV25_9CAEN</name>
<dbReference type="InterPro" id="IPR006089">
    <property type="entry name" value="Acyl-CoA_DH_CS"/>
</dbReference>
<dbReference type="SUPFAM" id="SSF47203">
    <property type="entry name" value="Acyl-CoA dehydrogenase C-terminal domain-like"/>
    <property type="match status" value="1"/>
</dbReference>
<dbReference type="PROSITE" id="PS00073">
    <property type="entry name" value="ACYL_COA_DH_2"/>
    <property type="match status" value="1"/>
</dbReference>
<evidence type="ECO:0000313" key="19">
    <source>
        <dbReference type="Proteomes" id="UP001519460"/>
    </source>
</evidence>
<comment type="caution">
    <text evidence="18">The sequence shown here is derived from an EMBL/GenBank/DDBJ whole genome shotgun (WGS) entry which is preliminary data.</text>
</comment>
<feature type="domain" description="Acyl-CoA oxidase/dehydrogenase middle" evidence="16">
    <location>
        <begin position="167"/>
        <end position="262"/>
    </location>
</feature>
<dbReference type="FunFam" id="1.10.540.10:FF:000002">
    <property type="entry name" value="Acyl-CoA dehydrogenase FadE19"/>
    <property type="match status" value="1"/>
</dbReference>
<dbReference type="SUPFAM" id="SSF56645">
    <property type="entry name" value="Acyl-CoA dehydrogenase NM domain-like"/>
    <property type="match status" value="1"/>
</dbReference>
<dbReference type="InterPro" id="IPR046373">
    <property type="entry name" value="Acyl-CoA_Oxase/DH_mid-dom_sf"/>
</dbReference>
<evidence type="ECO:0000256" key="14">
    <source>
        <dbReference type="RuleBase" id="RU362125"/>
    </source>
</evidence>
<accession>A0ABD0KV25</accession>
<dbReference type="InterPro" id="IPR006091">
    <property type="entry name" value="Acyl-CoA_Oxase/DH_mid-dom"/>
</dbReference>
<evidence type="ECO:0000313" key="18">
    <source>
        <dbReference type="EMBL" id="KAK7490645.1"/>
    </source>
</evidence>
<evidence type="ECO:0000259" key="15">
    <source>
        <dbReference type="Pfam" id="PF00441"/>
    </source>
</evidence>
<feature type="domain" description="Acyl-CoA dehydrogenase/oxidase C-terminal" evidence="15">
    <location>
        <begin position="299"/>
        <end position="441"/>
    </location>
</feature>
<reference evidence="18 19" key="1">
    <citation type="journal article" date="2023" name="Sci. Data">
        <title>Genome assembly of the Korean intertidal mud-creeper Batillaria attramentaria.</title>
        <authorList>
            <person name="Patra A.K."/>
            <person name="Ho P.T."/>
            <person name="Jun S."/>
            <person name="Lee S.J."/>
            <person name="Kim Y."/>
            <person name="Won Y.J."/>
        </authorList>
    </citation>
    <scope>NUCLEOTIDE SEQUENCE [LARGE SCALE GENOMIC DNA]</scope>
    <source>
        <strain evidence="18">Wonlab-2016</strain>
    </source>
</reference>
<dbReference type="InterPro" id="IPR009075">
    <property type="entry name" value="AcylCo_DH/oxidase_C"/>
</dbReference>
<evidence type="ECO:0000256" key="8">
    <source>
        <dbReference type="ARBA" id="ARBA00031895"/>
    </source>
</evidence>
<comment type="catalytic activity">
    <reaction evidence="13">
        <text>butanoyl-CoA + oxidized [electron-transfer flavoprotein] + H(+) = (2E)-butenoyl-CoA + reduced [electron-transfer flavoprotein]</text>
        <dbReference type="Rhea" id="RHEA:24004"/>
        <dbReference type="Rhea" id="RHEA-COMP:10685"/>
        <dbReference type="Rhea" id="RHEA-COMP:10686"/>
        <dbReference type="ChEBI" id="CHEBI:15378"/>
        <dbReference type="ChEBI" id="CHEBI:57332"/>
        <dbReference type="ChEBI" id="CHEBI:57371"/>
        <dbReference type="ChEBI" id="CHEBI:57692"/>
        <dbReference type="ChEBI" id="CHEBI:58307"/>
        <dbReference type="EC" id="1.3.8.1"/>
    </reaction>
    <physiologicalReaction direction="left-to-right" evidence="13">
        <dbReference type="Rhea" id="RHEA:24005"/>
    </physiologicalReaction>
</comment>
<organism evidence="18 19">
    <name type="scientific">Batillaria attramentaria</name>
    <dbReference type="NCBI Taxonomy" id="370345"/>
    <lineage>
        <taxon>Eukaryota</taxon>
        <taxon>Metazoa</taxon>
        <taxon>Spiralia</taxon>
        <taxon>Lophotrochozoa</taxon>
        <taxon>Mollusca</taxon>
        <taxon>Gastropoda</taxon>
        <taxon>Caenogastropoda</taxon>
        <taxon>Sorbeoconcha</taxon>
        <taxon>Cerithioidea</taxon>
        <taxon>Batillariidae</taxon>
        <taxon>Batillaria</taxon>
    </lineage>
</organism>
<protein>
    <recommendedName>
        <fullName evidence="9">Short-chain specific acyl-CoA dehydrogenase, mitochondrial</fullName>
        <ecNumber evidence="4">1.3.8.1</ecNumber>
    </recommendedName>
    <alternativeName>
        <fullName evidence="8">Butyryl-CoA dehydrogenase</fullName>
    </alternativeName>
</protein>
<evidence type="ECO:0000259" key="16">
    <source>
        <dbReference type="Pfam" id="PF02770"/>
    </source>
</evidence>
<evidence type="ECO:0000256" key="3">
    <source>
        <dbReference type="ARBA" id="ARBA00009347"/>
    </source>
</evidence>
<evidence type="ECO:0000256" key="10">
    <source>
        <dbReference type="ARBA" id="ARBA00045387"/>
    </source>
</evidence>
<keyword evidence="19" id="KW-1185">Reference proteome</keyword>
<dbReference type="Pfam" id="PF00441">
    <property type="entry name" value="Acyl-CoA_dh_1"/>
    <property type="match status" value="1"/>
</dbReference>
<evidence type="ECO:0000256" key="12">
    <source>
        <dbReference type="ARBA" id="ARBA00049192"/>
    </source>
</evidence>
<dbReference type="PROSITE" id="PS00072">
    <property type="entry name" value="ACYL_COA_DH_1"/>
    <property type="match status" value="1"/>
</dbReference>
<evidence type="ECO:0000259" key="17">
    <source>
        <dbReference type="Pfam" id="PF02771"/>
    </source>
</evidence>
<evidence type="ECO:0000256" key="13">
    <source>
        <dbReference type="ARBA" id="ARBA00050758"/>
    </source>
</evidence>
<dbReference type="Gene3D" id="1.20.140.10">
    <property type="entry name" value="Butyryl-CoA Dehydrogenase, subunit A, domain 3"/>
    <property type="match status" value="1"/>
</dbReference>
<comment type="pathway">
    <text evidence="2">Lipid metabolism; mitochondrial fatty acid beta-oxidation.</text>
</comment>
<dbReference type="EC" id="1.3.8.1" evidence="4"/>
<comment type="cofactor">
    <cofactor evidence="1 14">
        <name>FAD</name>
        <dbReference type="ChEBI" id="CHEBI:57692"/>
    </cofactor>
</comment>
<keyword evidence="6 14" id="KW-0274">FAD</keyword>
<dbReference type="Pfam" id="PF02771">
    <property type="entry name" value="Acyl-CoA_dh_N"/>
    <property type="match status" value="1"/>
</dbReference>
<dbReference type="PANTHER" id="PTHR43884:SF12">
    <property type="entry name" value="ISOVALERYL-COA DEHYDROGENASE, MITOCHONDRIAL-RELATED"/>
    <property type="match status" value="1"/>
</dbReference>
<evidence type="ECO:0000256" key="1">
    <source>
        <dbReference type="ARBA" id="ARBA00001974"/>
    </source>
</evidence>
<evidence type="ECO:0000256" key="7">
    <source>
        <dbReference type="ARBA" id="ARBA00023002"/>
    </source>
</evidence>
<dbReference type="FunFam" id="2.40.110.10:FF:000001">
    <property type="entry name" value="Acyl-CoA dehydrogenase, mitochondrial"/>
    <property type="match status" value="1"/>
</dbReference>
<evidence type="ECO:0000256" key="4">
    <source>
        <dbReference type="ARBA" id="ARBA00012046"/>
    </source>
</evidence>
<keyword evidence="7 14" id="KW-0560">Oxidoreductase</keyword>
<evidence type="ECO:0000256" key="6">
    <source>
        <dbReference type="ARBA" id="ARBA00022827"/>
    </source>
</evidence>
<evidence type="ECO:0000256" key="9">
    <source>
        <dbReference type="ARBA" id="ARBA00044204"/>
    </source>
</evidence>
<evidence type="ECO:0000256" key="2">
    <source>
        <dbReference type="ARBA" id="ARBA00005198"/>
    </source>
</evidence>
<dbReference type="Proteomes" id="UP001519460">
    <property type="component" value="Unassembled WGS sequence"/>
</dbReference>
<dbReference type="FunFam" id="1.20.140.10:FF:000004">
    <property type="entry name" value="Acyl-CoA dehydrogenase FadE25"/>
    <property type="match status" value="1"/>
</dbReference>
<proteinExistence type="inferred from homology"/>
<dbReference type="EMBL" id="JACVVK020000124">
    <property type="protein sequence ID" value="KAK7490645.1"/>
    <property type="molecule type" value="Genomic_DNA"/>
</dbReference>
<keyword evidence="5 14" id="KW-0285">Flavoprotein</keyword>
<dbReference type="Gene3D" id="2.40.110.10">
    <property type="entry name" value="Butyryl-CoA Dehydrogenase, subunit A, domain 2"/>
    <property type="match status" value="1"/>
</dbReference>
<dbReference type="CDD" id="cd01158">
    <property type="entry name" value="SCAD_SBCAD"/>
    <property type="match status" value="1"/>
</dbReference>
<dbReference type="InterPro" id="IPR036250">
    <property type="entry name" value="AcylCo_DH-like_C"/>
</dbReference>
<evidence type="ECO:0000256" key="11">
    <source>
        <dbReference type="ARBA" id="ARBA00048499"/>
    </source>
</evidence>
<dbReference type="GO" id="GO:0016937">
    <property type="term" value="F:short-chain fatty acyl-CoA dehydrogenase activity"/>
    <property type="evidence" value="ECO:0007669"/>
    <property type="project" value="UniProtKB-EC"/>
</dbReference>
<feature type="non-terminal residue" evidence="18">
    <location>
        <position position="1"/>
    </location>
</feature>
<dbReference type="Gene3D" id="1.10.540.10">
    <property type="entry name" value="Acyl-CoA dehydrogenase/oxidase, N-terminal domain"/>
    <property type="match status" value="1"/>
</dbReference>
<feature type="domain" description="Acyl-CoA dehydrogenase/oxidase N-terminal" evidence="17">
    <location>
        <begin position="52"/>
        <end position="163"/>
    </location>
</feature>
<evidence type="ECO:0000256" key="5">
    <source>
        <dbReference type="ARBA" id="ARBA00022630"/>
    </source>
</evidence>
<dbReference type="Pfam" id="PF02770">
    <property type="entry name" value="Acyl-CoA_dh_M"/>
    <property type="match status" value="1"/>
</dbReference>
<comment type="catalytic activity">
    <reaction evidence="11">
        <text>pentanoyl-CoA + oxidized [electron-transfer flavoprotein] + H(+) = (2E)-pentenoyl-CoA + reduced [electron-transfer flavoprotein]</text>
        <dbReference type="Rhea" id="RHEA:43456"/>
        <dbReference type="Rhea" id="RHEA-COMP:10685"/>
        <dbReference type="Rhea" id="RHEA-COMP:10686"/>
        <dbReference type="ChEBI" id="CHEBI:15378"/>
        <dbReference type="ChEBI" id="CHEBI:57389"/>
        <dbReference type="ChEBI" id="CHEBI:57692"/>
        <dbReference type="ChEBI" id="CHEBI:58307"/>
        <dbReference type="ChEBI" id="CHEBI:86160"/>
    </reaction>
    <physiologicalReaction direction="left-to-right" evidence="11">
        <dbReference type="Rhea" id="RHEA:43457"/>
    </physiologicalReaction>
</comment>
<comment type="function">
    <text evidence="10">Short-chain specific acyl-CoA dehydrogenase is one of the acyl-CoA dehydrogenases that catalyze the first step of mitochondrial fatty acid beta-oxidation, an aerobic process breaking down fatty acids into acetyl-CoA and allowing the production of energy from fats. The first step of fatty acid beta-oxidation consists in the removal of one hydrogen from C-2 and C-3 of the straight-chain fatty acyl-CoA thioester, resulting in the formation of trans-2-enoyl-CoA. Among the different mitochondrial acyl-CoA dehydrogenases, short-chain specific acyl-CoA dehydrogenase acts specifically on acyl-CoAs with saturated 4 to 6 carbons long primary chains.</text>
</comment>
<dbReference type="AlphaFoldDB" id="A0ABD0KV25"/>
<sequence>RTETAHPKMASLKTFGRSSFLRSAASRLRGCSRSVQKETCARGVTSLASLPETHEMLRKTARDFADNELVPIAAKLDKECKFPKEQVKKLGELGMLCMDVPESEGGTGLDYLAYAIAMEEISRGCASTGCIMSVNNTLYLGPVQKYATAAQKEQFQKPFLNGDRVGCFALSEPGNGSDAGAASTTARLDGDSWVLNGTKAWITNGYEAEATVVFATTDRSQKHKGISAFLVPIPSEGLSRGKKEDKLGIKATSTCYLIFEDCRIPKENLLGEPGFGFKIAMQTLDAGRIGVAGQALGIAQQTLDAGRIGIAGQGLGIAQAALECAIDYSFKRQSFGMPIAKMQTIQSKLADMELRLESARLLTWKAAMLKDAGKPFTKEAAMAKLAASETATFNAHQAIQILGGMGYVTDMPAERYYRDARITEIYEGTSEIQRLVIATNLLKEYS</sequence>
<gene>
    <name evidence="18" type="ORF">BaRGS_00018062</name>
</gene>
<comment type="catalytic activity">
    <reaction evidence="12">
        <text>hexanoyl-CoA + oxidized [electron-transfer flavoprotein] + H(+) = (2E)-hexenoyl-CoA + reduced [electron-transfer flavoprotein]</text>
        <dbReference type="Rhea" id="RHEA:43464"/>
        <dbReference type="Rhea" id="RHEA-COMP:10685"/>
        <dbReference type="Rhea" id="RHEA-COMP:10686"/>
        <dbReference type="ChEBI" id="CHEBI:15378"/>
        <dbReference type="ChEBI" id="CHEBI:57692"/>
        <dbReference type="ChEBI" id="CHEBI:58307"/>
        <dbReference type="ChEBI" id="CHEBI:62077"/>
        <dbReference type="ChEBI" id="CHEBI:62620"/>
    </reaction>
    <physiologicalReaction direction="left-to-right" evidence="12">
        <dbReference type="Rhea" id="RHEA:43465"/>
    </physiologicalReaction>
</comment>